<feature type="compositionally biased region" description="Polar residues" evidence="1">
    <location>
        <begin position="210"/>
        <end position="219"/>
    </location>
</feature>
<feature type="domain" description="FHA" evidence="2">
    <location>
        <begin position="33"/>
        <end position="100"/>
    </location>
</feature>
<dbReference type="InterPro" id="IPR046883">
    <property type="entry name" value="T6SS_FHA_C"/>
</dbReference>
<reference evidence="4" key="1">
    <citation type="submission" date="2021-11" db="EMBL/GenBank/DDBJ databases">
        <authorList>
            <person name="Rodrigo-Torres L."/>
            <person name="Arahal R. D."/>
            <person name="Lucena T."/>
        </authorList>
    </citation>
    <scope>NUCLEOTIDE SEQUENCE</scope>
    <source>
        <strain evidence="4">CECT 7928</strain>
    </source>
</reference>
<evidence type="ECO:0000313" key="4">
    <source>
        <dbReference type="EMBL" id="CAH0537447.1"/>
    </source>
</evidence>
<evidence type="ECO:0000259" key="2">
    <source>
        <dbReference type="Pfam" id="PF00498"/>
    </source>
</evidence>
<evidence type="ECO:0000256" key="1">
    <source>
        <dbReference type="SAM" id="MobiDB-lite"/>
    </source>
</evidence>
<dbReference type="InterPro" id="IPR000253">
    <property type="entry name" value="FHA_dom"/>
</dbReference>
<dbReference type="SUPFAM" id="SSF49879">
    <property type="entry name" value="SMAD/FHA domain"/>
    <property type="match status" value="1"/>
</dbReference>
<dbReference type="RefSeq" id="WP_237360473.1">
    <property type="nucleotide sequence ID" value="NZ_CAKLDM010000001.1"/>
</dbReference>
<proteinExistence type="predicted"/>
<name>A0ABN8E1L9_9VIBR</name>
<dbReference type="InterPro" id="IPR017735">
    <property type="entry name" value="T6SS_FHA"/>
</dbReference>
<feature type="region of interest" description="Disordered" evidence="1">
    <location>
        <begin position="210"/>
        <end position="242"/>
    </location>
</feature>
<dbReference type="Gene3D" id="2.60.200.20">
    <property type="match status" value="1"/>
</dbReference>
<keyword evidence="5" id="KW-1185">Reference proteome</keyword>
<dbReference type="InterPro" id="IPR008984">
    <property type="entry name" value="SMAD_FHA_dom_sf"/>
</dbReference>
<protein>
    <recommendedName>
        <fullName evidence="6">FHA domain protein</fullName>
    </recommendedName>
</protein>
<feature type="compositionally biased region" description="Low complexity" evidence="1">
    <location>
        <begin position="220"/>
        <end position="233"/>
    </location>
</feature>
<evidence type="ECO:0008006" key="6">
    <source>
        <dbReference type="Google" id="ProtNLM"/>
    </source>
</evidence>
<dbReference type="Pfam" id="PF00498">
    <property type="entry name" value="FHA"/>
    <property type="match status" value="1"/>
</dbReference>
<dbReference type="Proteomes" id="UP000838748">
    <property type="component" value="Unassembled WGS sequence"/>
</dbReference>
<dbReference type="Pfam" id="PF20232">
    <property type="entry name" value="T6SS_FHA_C"/>
    <property type="match status" value="1"/>
</dbReference>
<dbReference type="NCBIfam" id="TIGR03354">
    <property type="entry name" value="VI_FHA"/>
    <property type="match status" value="1"/>
</dbReference>
<comment type="caution">
    <text evidence="4">The sequence shown here is derived from an EMBL/GenBank/DDBJ whole genome shotgun (WGS) entry which is preliminary data.</text>
</comment>
<dbReference type="EMBL" id="CAKLDM010000001">
    <property type="protein sequence ID" value="CAH0537447.1"/>
    <property type="molecule type" value="Genomic_DNA"/>
</dbReference>
<feature type="domain" description="Type VI secretion system FHA" evidence="3">
    <location>
        <begin position="278"/>
        <end position="456"/>
    </location>
</feature>
<sequence length="464" mass="51767">MIGLGTLKLTITNTQRLLPGNAVNKTFDTKGGTIGSDPSSYWYIKDQHGQIQGTHCHISIVDNHYCITDTSNNTFVNHASFPIGWNKRAKLNENDTINIGPFEIRVSMVDEAKEAMSGIENVFIEDDEFDFDDKALSFSAKAEDADIDDPISALNAIREEQPTLSGTNTSPDQMANSDQCLVDNYQNHTLQSTMRRTNTIEADTQFNSSSAMTMSPISRQAQSSQSYATQASTDRSTGNSMDNTLDLLEQEMKSHYSETAEKPGVSNNSHMVTGPLLRGLGADTANSADMNEMHCLSEEMGASLKSAIKGLLNLHQHGSMSRYGVMNKSLQPIEDNPLRLGMNYEETVKMLFDAEPSPVHLSAPEAIEESLQQVVQHDEAVQSAISTALAQILDAFSPETLMRRFNRYRRSGNAGNESPEAWAWNMYQNYYQELTSNRQNGFEKLFWEIFEQAYDTDLRQKQES</sequence>
<accession>A0ABN8E1L9</accession>
<organism evidence="4 5">
    <name type="scientific">Vibrio marisflavi CECT 7928</name>
    <dbReference type="NCBI Taxonomy" id="634439"/>
    <lineage>
        <taxon>Bacteria</taxon>
        <taxon>Pseudomonadati</taxon>
        <taxon>Pseudomonadota</taxon>
        <taxon>Gammaproteobacteria</taxon>
        <taxon>Vibrionales</taxon>
        <taxon>Vibrionaceae</taxon>
        <taxon>Vibrio</taxon>
    </lineage>
</organism>
<evidence type="ECO:0000313" key="5">
    <source>
        <dbReference type="Proteomes" id="UP000838748"/>
    </source>
</evidence>
<dbReference type="CDD" id="cd00060">
    <property type="entry name" value="FHA"/>
    <property type="match status" value="1"/>
</dbReference>
<evidence type="ECO:0000259" key="3">
    <source>
        <dbReference type="Pfam" id="PF20232"/>
    </source>
</evidence>
<gene>
    <name evidence="4" type="ORF">VMF7928_01114</name>
</gene>